<proteinExistence type="predicted"/>
<dbReference type="AlphaFoldDB" id="A0AA37S073"/>
<keyword evidence="2" id="KW-1185">Reference proteome</keyword>
<name>A0AA37S073_9GAMM</name>
<reference evidence="1" key="1">
    <citation type="journal article" date="2014" name="Int. J. Syst. Evol. Microbiol.">
        <title>Complete genome sequence of Corynebacterium casei LMG S-19264T (=DSM 44701T), isolated from a smear-ripened cheese.</title>
        <authorList>
            <consortium name="US DOE Joint Genome Institute (JGI-PGF)"/>
            <person name="Walter F."/>
            <person name="Albersmeier A."/>
            <person name="Kalinowski J."/>
            <person name="Ruckert C."/>
        </authorList>
    </citation>
    <scope>NUCLEOTIDE SEQUENCE</scope>
    <source>
        <strain evidence="1">NBRC 101628</strain>
    </source>
</reference>
<reference evidence="1" key="2">
    <citation type="submission" date="2023-01" db="EMBL/GenBank/DDBJ databases">
        <title>Draft genome sequence of Paraferrimonas sedimenticola strain NBRC 101628.</title>
        <authorList>
            <person name="Sun Q."/>
            <person name="Mori K."/>
        </authorList>
    </citation>
    <scope>NUCLEOTIDE SEQUENCE</scope>
    <source>
        <strain evidence="1">NBRC 101628</strain>
    </source>
</reference>
<protein>
    <submittedName>
        <fullName evidence="1">Uncharacterized protein</fullName>
    </submittedName>
</protein>
<accession>A0AA37S073</accession>
<evidence type="ECO:0000313" key="2">
    <source>
        <dbReference type="Proteomes" id="UP001161422"/>
    </source>
</evidence>
<organism evidence="1 2">
    <name type="scientific">Paraferrimonas sedimenticola</name>
    <dbReference type="NCBI Taxonomy" id="375674"/>
    <lineage>
        <taxon>Bacteria</taxon>
        <taxon>Pseudomonadati</taxon>
        <taxon>Pseudomonadota</taxon>
        <taxon>Gammaproteobacteria</taxon>
        <taxon>Alteromonadales</taxon>
        <taxon>Ferrimonadaceae</taxon>
        <taxon>Paraferrimonas</taxon>
    </lineage>
</organism>
<dbReference type="EMBL" id="BSNC01000016">
    <property type="protein sequence ID" value="GLP98077.1"/>
    <property type="molecule type" value="Genomic_DNA"/>
</dbReference>
<dbReference type="Proteomes" id="UP001161422">
    <property type="component" value="Unassembled WGS sequence"/>
</dbReference>
<evidence type="ECO:0000313" key="1">
    <source>
        <dbReference type="EMBL" id="GLP98077.1"/>
    </source>
</evidence>
<comment type="caution">
    <text evidence="1">The sequence shown here is derived from an EMBL/GenBank/DDBJ whole genome shotgun (WGS) entry which is preliminary data.</text>
</comment>
<sequence length="49" mass="5649">MVTPPKQFWVVLPLRIKQEDKKGDKTIGTNPVIDVGEIRQLEYGHKETD</sequence>
<gene>
    <name evidence="1" type="ORF">GCM10007895_33840</name>
</gene>